<dbReference type="STRING" id="1801.BRW64_13860"/>
<proteinExistence type="predicted"/>
<comment type="caution">
    <text evidence="3">The sequence shown here is derived from an EMBL/GenBank/DDBJ whole genome shotgun (WGS) entry which is preliminary data.</text>
</comment>
<dbReference type="RefSeq" id="WP_073856814.1">
    <property type="nucleotide sequence ID" value="NZ_BAAATC010000008.1"/>
</dbReference>
<dbReference type="EMBL" id="MIJD01000013">
    <property type="protein sequence ID" value="OPE55929.1"/>
    <property type="molecule type" value="Genomic_DNA"/>
</dbReference>
<dbReference type="Pfam" id="PF18879">
    <property type="entry name" value="EspA_EspE"/>
    <property type="match status" value="1"/>
</dbReference>
<name>A0A1Q4HDL8_9MYCO</name>
<dbReference type="AlphaFoldDB" id="A0A1Q4HDL8"/>
<evidence type="ECO:0000313" key="2">
    <source>
        <dbReference type="EMBL" id="OPE55929.1"/>
    </source>
</evidence>
<reference evidence="3 5" key="2">
    <citation type="submission" date="2017-10" db="EMBL/GenBank/DDBJ databases">
        <title>The new phylogeny of genus Mycobacterium.</title>
        <authorList>
            <person name="Tortoli E."/>
            <person name="Trovato A."/>
            <person name="Cirillo D.M."/>
        </authorList>
    </citation>
    <scope>NUCLEOTIDE SEQUENCE [LARGE SCALE GENOMIC DNA]</scope>
    <source>
        <strain evidence="3 5">IP141170001</strain>
    </source>
</reference>
<organism evidence="3 5">
    <name type="scientific">Mycolicibacterium diernhoferi</name>
    <dbReference type="NCBI Taxonomy" id="1801"/>
    <lineage>
        <taxon>Bacteria</taxon>
        <taxon>Bacillati</taxon>
        <taxon>Actinomycetota</taxon>
        <taxon>Actinomycetes</taxon>
        <taxon>Mycobacteriales</taxon>
        <taxon>Mycobacteriaceae</taxon>
        <taxon>Mycolicibacterium</taxon>
    </lineage>
</organism>
<keyword evidence="5" id="KW-1185">Reference proteome</keyword>
<evidence type="ECO:0000313" key="5">
    <source>
        <dbReference type="Proteomes" id="UP000220340"/>
    </source>
</evidence>
<accession>A0A1Q4HDL8</accession>
<gene>
    <name evidence="2" type="ORF">BV510_02430</name>
    <name evidence="3" type="ORF">CRI78_03120</name>
</gene>
<evidence type="ECO:0000259" key="1">
    <source>
        <dbReference type="Pfam" id="PF18879"/>
    </source>
</evidence>
<protein>
    <submittedName>
        <fullName evidence="3">DUF4226 domain-containing protein</fullName>
    </submittedName>
</protein>
<evidence type="ECO:0000313" key="4">
    <source>
        <dbReference type="Proteomes" id="UP000191039"/>
    </source>
</evidence>
<evidence type="ECO:0000313" key="3">
    <source>
        <dbReference type="EMBL" id="PEG55988.1"/>
    </source>
</evidence>
<sequence>MTSGALTGFLAVWSDADATFGHGIPQTGEQFGAGAELRRLQADLQAADPGPSWTGPAAGAYGAVHTEHKRVLGALSDLDEQLTSRVNESARIVTAGRAELQAVRQWVLAAAAALPRTVVGEQMMLPIVQSGIGRVAAIVRQCTDDLNAIGRELERLGERYRMLGDQKFGNGPAPAITSAR</sequence>
<dbReference type="InterPro" id="IPR043796">
    <property type="entry name" value="ESX-1_EspA/EspE-like"/>
</dbReference>
<dbReference type="Proteomes" id="UP000191039">
    <property type="component" value="Unassembled WGS sequence"/>
</dbReference>
<feature type="domain" description="ESX-1 secretion-associated protein EspA/EspE-like" evidence="1">
    <location>
        <begin position="20"/>
        <end position="101"/>
    </location>
</feature>
<reference evidence="2 4" key="1">
    <citation type="submission" date="2016-09" db="EMBL/GenBank/DDBJ databases">
        <title>genome sequences of unsequenced Mycobacteria.</title>
        <authorList>
            <person name="Greninger A.L."/>
            <person name="Jerome K.R."/>
            <person name="Mcnair B."/>
            <person name="Wallis C."/>
            <person name="Fang F."/>
        </authorList>
    </citation>
    <scope>NUCLEOTIDE SEQUENCE [LARGE SCALE GENOMIC DNA]</scope>
    <source>
        <strain evidence="2 4">BM1</strain>
    </source>
</reference>
<dbReference type="OrthoDB" id="1187707at2"/>
<dbReference type="Proteomes" id="UP000220340">
    <property type="component" value="Unassembled WGS sequence"/>
</dbReference>
<dbReference type="EMBL" id="PDCR01000003">
    <property type="protein sequence ID" value="PEG55988.1"/>
    <property type="molecule type" value="Genomic_DNA"/>
</dbReference>